<dbReference type="GO" id="GO:0000814">
    <property type="term" value="C:ESCRT II complex"/>
    <property type="evidence" value="ECO:0007669"/>
    <property type="project" value="InterPro"/>
</dbReference>
<organism evidence="3">
    <name type="scientific">Perkinsus marinus (strain ATCC 50983 / TXsc)</name>
    <dbReference type="NCBI Taxonomy" id="423536"/>
    <lineage>
        <taxon>Eukaryota</taxon>
        <taxon>Sar</taxon>
        <taxon>Alveolata</taxon>
        <taxon>Perkinsozoa</taxon>
        <taxon>Perkinsea</taxon>
        <taxon>Perkinsida</taxon>
        <taxon>Perkinsidae</taxon>
        <taxon>Perkinsus</taxon>
    </lineage>
</organism>
<dbReference type="PANTHER" id="PTHR13149:SF0">
    <property type="entry name" value="VACUOLAR PROTEIN-SORTING-ASSOCIATED PROTEIN 25"/>
    <property type="match status" value="1"/>
</dbReference>
<dbReference type="Proteomes" id="UP000007800">
    <property type="component" value="Unassembled WGS sequence"/>
</dbReference>
<dbReference type="InParanoid" id="C5LVX1"/>
<evidence type="ECO:0000313" key="2">
    <source>
        <dbReference type="EMBL" id="EEQ99122.1"/>
    </source>
</evidence>
<dbReference type="AlphaFoldDB" id="C5LVX1"/>
<dbReference type="GO" id="GO:0042803">
    <property type="term" value="F:protein homodimerization activity"/>
    <property type="evidence" value="ECO:0007669"/>
    <property type="project" value="TreeGrafter"/>
</dbReference>
<keyword evidence="3" id="KW-1185">Reference proteome</keyword>
<dbReference type="InterPro" id="IPR036390">
    <property type="entry name" value="WH_DNA-bd_sf"/>
</dbReference>
<evidence type="ECO:0000256" key="1">
    <source>
        <dbReference type="SAM" id="MobiDB-lite"/>
    </source>
</evidence>
<dbReference type="PANTHER" id="PTHR13149">
    <property type="entry name" value="VACUOLAR PROTEIN SORTING-ASSOCIATED PROTEIN VPS25"/>
    <property type="match status" value="1"/>
</dbReference>
<dbReference type="EMBL" id="GG686026">
    <property type="protein sequence ID" value="EEQ99122.1"/>
    <property type="molecule type" value="Genomic_DNA"/>
</dbReference>
<dbReference type="SUPFAM" id="SSF46785">
    <property type="entry name" value="Winged helix' DNA-binding domain"/>
    <property type="match status" value="1"/>
</dbReference>
<dbReference type="InterPro" id="IPR036388">
    <property type="entry name" value="WH-like_DNA-bd_sf"/>
</dbReference>
<gene>
    <name evidence="2" type="ORF">Pmar_PMAR023844</name>
</gene>
<dbReference type="InterPro" id="IPR008570">
    <property type="entry name" value="ESCRT-II_cplx_Vps25-sub"/>
</dbReference>
<evidence type="ECO:0000313" key="3">
    <source>
        <dbReference type="Proteomes" id="UP000007800"/>
    </source>
</evidence>
<name>C5LVX1_PERM5</name>
<dbReference type="Gene3D" id="1.10.10.10">
    <property type="entry name" value="Winged helix-like DNA-binding domain superfamily/Winged helix DNA-binding domain"/>
    <property type="match status" value="1"/>
</dbReference>
<dbReference type="GO" id="GO:0043328">
    <property type="term" value="P:protein transport to vacuole involved in ubiquitin-dependent protein catabolic process via the multivesicular body sorting pathway"/>
    <property type="evidence" value="ECO:0007669"/>
    <property type="project" value="TreeGrafter"/>
</dbReference>
<accession>C5LVX1</accession>
<feature type="region of interest" description="Disordered" evidence="1">
    <location>
        <begin position="29"/>
        <end position="52"/>
    </location>
</feature>
<sequence>MMKDYNKDYIMTMLAKGLAVKLVLSPNRGTTSTTRDHIDEINDKEDDENQYNDDDDNYKTVLWHTPAEWSQIIYDWVINTGKLGSVETVFSIHSGEDAIGTDKLDLSGKCEIFKGNTTDATGVKFFTSNAL</sequence>
<dbReference type="GeneID" id="9044613"/>
<dbReference type="RefSeq" id="XP_002766405.1">
    <property type="nucleotide sequence ID" value="XM_002766359.1"/>
</dbReference>
<proteinExistence type="predicted"/>
<reference evidence="2 3" key="1">
    <citation type="submission" date="2008-07" db="EMBL/GenBank/DDBJ databases">
        <authorList>
            <person name="El-Sayed N."/>
            <person name="Caler E."/>
            <person name="Inman J."/>
            <person name="Amedeo P."/>
            <person name="Hass B."/>
            <person name="Wortman J."/>
        </authorList>
    </citation>
    <scope>NUCLEOTIDE SEQUENCE [LARGE SCALE GENOMIC DNA]</scope>
    <source>
        <strain evidence="3">ATCC 50983 / TXsc</strain>
    </source>
</reference>
<feature type="compositionally biased region" description="Acidic residues" evidence="1">
    <location>
        <begin position="42"/>
        <end position="52"/>
    </location>
</feature>
<protein>
    <submittedName>
        <fullName evidence="2">Vacuolar protein sorting protein, putative</fullName>
    </submittedName>
</protein>
<dbReference type="Pfam" id="PF05871">
    <property type="entry name" value="ESCRT-II"/>
    <property type="match status" value="1"/>
</dbReference>
<dbReference type="GO" id="GO:0005198">
    <property type="term" value="F:structural molecule activity"/>
    <property type="evidence" value="ECO:0007669"/>
    <property type="project" value="TreeGrafter"/>
</dbReference>